<dbReference type="Proteomes" id="UP000094578">
    <property type="component" value="Unassembled WGS sequence"/>
</dbReference>
<name>A0A1E3KYE6_9BACL</name>
<reference evidence="1 2" key="1">
    <citation type="submission" date="2016-08" db="EMBL/GenBank/DDBJ databases">
        <title>Genome sequencing of Paenibacillus sp. TI45-13ar, isolated from Korean traditional nuruk.</title>
        <authorList>
            <person name="Kim S.-J."/>
        </authorList>
    </citation>
    <scope>NUCLEOTIDE SEQUENCE [LARGE SCALE GENOMIC DNA]</scope>
    <source>
        <strain evidence="1 2">TI45-13ar</strain>
    </source>
</reference>
<dbReference type="STRING" id="1886670.PTI45_04397"/>
<organism evidence="1 2">
    <name type="scientific">Paenibacillus nuruki</name>
    <dbReference type="NCBI Taxonomy" id="1886670"/>
    <lineage>
        <taxon>Bacteria</taxon>
        <taxon>Bacillati</taxon>
        <taxon>Bacillota</taxon>
        <taxon>Bacilli</taxon>
        <taxon>Bacillales</taxon>
        <taxon>Paenibacillaceae</taxon>
        <taxon>Paenibacillus</taxon>
    </lineage>
</organism>
<gene>
    <name evidence="1" type="ORF">PTI45_04397</name>
</gene>
<accession>A0A1E3KYE6</accession>
<evidence type="ECO:0000313" key="1">
    <source>
        <dbReference type="EMBL" id="ODP26557.1"/>
    </source>
</evidence>
<evidence type="ECO:0000313" key="2">
    <source>
        <dbReference type="Proteomes" id="UP000094578"/>
    </source>
</evidence>
<sequence>MNSTVVLERQNEILRRNIETMTIKNNKNGLSRQESSFYHTMVKEWHQNQREINHKRD</sequence>
<protein>
    <submittedName>
        <fullName evidence="1">Uncharacterized protein</fullName>
    </submittedName>
</protein>
<dbReference type="AlphaFoldDB" id="A0A1E3KYE6"/>
<proteinExistence type="predicted"/>
<dbReference type="EMBL" id="MDER01000086">
    <property type="protein sequence ID" value="ODP26557.1"/>
    <property type="molecule type" value="Genomic_DNA"/>
</dbReference>
<dbReference type="RefSeq" id="WP_161594288.1">
    <property type="nucleotide sequence ID" value="NZ_MDER01000086.1"/>
</dbReference>
<comment type="caution">
    <text evidence="1">The sequence shown here is derived from an EMBL/GenBank/DDBJ whole genome shotgun (WGS) entry which is preliminary data.</text>
</comment>
<keyword evidence="2" id="KW-1185">Reference proteome</keyword>